<gene>
    <name evidence="2" type="ORF">KP79_PYT12123</name>
</gene>
<protein>
    <submittedName>
        <fullName evidence="2">Uncharacterized protein</fullName>
    </submittedName>
</protein>
<feature type="compositionally biased region" description="Low complexity" evidence="1">
    <location>
        <begin position="83"/>
        <end position="111"/>
    </location>
</feature>
<dbReference type="AlphaFoldDB" id="A0A210Q2L4"/>
<keyword evidence="3" id="KW-1185">Reference proteome</keyword>
<name>A0A210Q2L4_MIZYE</name>
<dbReference type="OrthoDB" id="10045021at2759"/>
<accession>A0A210Q2L4</accession>
<sequence length="208" mass="23628">MLNYIFSNDSGKYPSLQDICHQPFFQVHLPELDLYNPAPISLSSQMKSLLKSVRKGKPPPKKLKRKPSVSTGQRTPTPPTHNRASSSTGPPGGPTPSSWRPTSPWATTSPTKFISPGPTILCKDSTAWLYQTRYQTKENSDCGQKWPQDMISTLTSDPSILSHYNECWVTLPVETCFCRTDPSRQVIQYLFYLKQPDSWWCYSLTMFM</sequence>
<reference evidence="2 3" key="1">
    <citation type="journal article" date="2017" name="Nat. Ecol. Evol.">
        <title>Scallop genome provides insights into evolution of bilaterian karyotype and development.</title>
        <authorList>
            <person name="Wang S."/>
            <person name="Zhang J."/>
            <person name="Jiao W."/>
            <person name="Li J."/>
            <person name="Xun X."/>
            <person name="Sun Y."/>
            <person name="Guo X."/>
            <person name="Huan P."/>
            <person name="Dong B."/>
            <person name="Zhang L."/>
            <person name="Hu X."/>
            <person name="Sun X."/>
            <person name="Wang J."/>
            <person name="Zhao C."/>
            <person name="Wang Y."/>
            <person name="Wang D."/>
            <person name="Huang X."/>
            <person name="Wang R."/>
            <person name="Lv J."/>
            <person name="Li Y."/>
            <person name="Zhang Z."/>
            <person name="Liu B."/>
            <person name="Lu W."/>
            <person name="Hui Y."/>
            <person name="Liang J."/>
            <person name="Zhou Z."/>
            <person name="Hou R."/>
            <person name="Li X."/>
            <person name="Liu Y."/>
            <person name="Li H."/>
            <person name="Ning X."/>
            <person name="Lin Y."/>
            <person name="Zhao L."/>
            <person name="Xing Q."/>
            <person name="Dou J."/>
            <person name="Li Y."/>
            <person name="Mao J."/>
            <person name="Guo H."/>
            <person name="Dou H."/>
            <person name="Li T."/>
            <person name="Mu C."/>
            <person name="Jiang W."/>
            <person name="Fu Q."/>
            <person name="Fu X."/>
            <person name="Miao Y."/>
            <person name="Liu J."/>
            <person name="Yu Q."/>
            <person name="Li R."/>
            <person name="Liao H."/>
            <person name="Li X."/>
            <person name="Kong Y."/>
            <person name="Jiang Z."/>
            <person name="Chourrout D."/>
            <person name="Li R."/>
            <person name="Bao Z."/>
        </authorList>
    </citation>
    <scope>NUCLEOTIDE SEQUENCE [LARGE SCALE GENOMIC DNA]</scope>
    <source>
        <strain evidence="2 3">PY_sf001</strain>
    </source>
</reference>
<organism evidence="2 3">
    <name type="scientific">Mizuhopecten yessoensis</name>
    <name type="common">Japanese scallop</name>
    <name type="synonym">Patinopecten yessoensis</name>
    <dbReference type="NCBI Taxonomy" id="6573"/>
    <lineage>
        <taxon>Eukaryota</taxon>
        <taxon>Metazoa</taxon>
        <taxon>Spiralia</taxon>
        <taxon>Lophotrochozoa</taxon>
        <taxon>Mollusca</taxon>
        <taxon>Bivalvia</taxon>
        <taxon>Autobranchia</taxon>
        <taxon>Pteriomorphia</taxon>
        <taxon>Pectinida</taxon>
        <taxon>Pectinoidea</taxon>
        <taxon>Pectinidae</taxon>
        <taxon>Mizuhopecten</taxon>
    </lineage>
</organism>
<feature type="compositionally biased region" description="Basic residues" evidence="1">
    <location>
        <begin position="52"/>
        <end position="67"/>
    </location>
</feature>
<feature type="region of interest" description="Disordered" evidence="1">
    <location>
        <begin position="49"/>
        <end position="112"/>
    </location>
</feature>
<comment type="caution">
    <text evidence="2">The sequence shown here is derived from an EMBL/GenBank/DDBJ whole genome shotgun (WGS) entry which is preliminary data.</text>
</comment>
<evidence type="ECO:0000313" key="3">
    <source>
        <dbReference type="Proteomes" id="UP000242188"/>
    </source>
</evidence>
<evidence type="ECO:0000256" key="1">
    <source>
        <dbReference type="SAM" id="MobiDB-lite"/>
    </source>
</evidence>
<dbReference type="Proteomes" id="UP000242188">
    <property type="component" value="Unassembled WGS sequence"/>
</dbReference>
<dbReference type="EMBL" id="NEDP02005189">
    <property type="protein sequence ID" value="OWF42974.1"/>
    <property type="molecule type" value="Genomic_DNA"/>
</dbReference>
<evidence type="ECO:0000313" key="2">
    <source>
        <dbReference type="EMBL" id="OWF42974.1"/>
    </source>
</evidence>
<proteinExistence type="predicted"/>